<dbReference type="EMBL" id="BSRA01000014">
    <property type="protein sequence ID" value="GLV14642.1"/>
    <property type="molecule type" value="Genomic_DNA"/>
</dbReference>
<dbReference type="Pfam" id="PF01782">
    <property type="entry name" value="RimM"/>
    <property type="match status" value="1"/>
</dbReference>
<dbReference type="NCBIfam" id="TIGR02273">
    <property type="entry name" value="16S_RimM"/>
    <property type="match status" value="1"/>
</dbReference>
<dbReference type="InterPro" id="IPR011961">
    <property type="entry name" value="RimM"/>
</dbReference>
<dbReference type="InterPro" id="IPR027275">
    <property type="entry name" value="PRC-brl_dom"/>
</dbReference>
<dbReference type="Proteomes" id="UP000182589">
    <property type="component" value="Unassembled WGS sequence"/>
</dbReference>
<dbReference type="RefSeq" id="WP_074693159.1">
    <property type="nucleotide sequence ID" value="NZ_BSRA01000014.1"/>
</dbReference>
<evidence type="ECO:0000256" key="3">
    <source>
        <dbReference type="ARBA" id="ARBA00022552"/>
    </source>
</evidence>
<feature type="domain" description="PRC-barrel" evidence="7">
    <location>
        <begin position="98"/>
        <end position="170"/>
    </location>
</feature>
<evidence type="ECO:0000256" key="4">
    <source>
        <dbReference type="ARBA" id="ARBA00023186"/>
    </source>
</evidence>
<dbReference type="SUPFAM" id="SSF50447">
    <property type="entry name" value="Translation proteins"/>
    <property type="match status" value="1"/>
</dbReference>
<keyword evidence="10" id="KW-1185">Reference proteome</keyword>
<dbReference type="GO" id="GO:0005840">
    <property type="term" value="C:ribosome"/>
    <property type="evidence" value="ECO:0007669"/>
    <property type="project" value="InterPro"/>
</dbReference>
<comment type="subunit">
    <text evidence="5">Binds ribosomal protein uS19.</text>
</comment>
<name>A0A1H2UU08_9BACL</name>
<reference evidence="8" key="3">
    <citation type="submission" date="2023-02" db="EMBL/GenBank/DDBJ databases">
        <title>Proposal of a novel subspecies: Alicyclobacillus hesperidum subspecies aegle.</title>
        <authorList>
            <person name="Goto K."/>
            <person name="Fujii T."/>
            <person name="Yasui K."/>
            <person name="Mochida K."/>
            <person name="Kato-Tanaka Y."/>
            <person name="Morohoshi S."/>
            <person name="An S.Y."/>
            <person name="Kasai H."/>
            <person name="Yokota A."/>
        </authorList>
    </citation>
    <scope>NUCLEOTIDE SEQUENCE</scope>
    <source>
        <strain evidence="8">DSM 12766</strain>
    </source>
</reference>
<dbReference type="Gene3D" id="2.30.30.240">
    <property type="entry name" value="PRC-barrel domain"/>
    <property type="match status" value="1"/>
</dbReference>
<reference evidence="9" key="1">
    <citation type="submission" date="2016-10" db="EMBL/GenBank/DDBJ databases">
        <authorList>
            <person name="de Groot N.N."/>
        </authorList>
    </citation>
    <scope>NUCLEOTIDE SEQUENCE [LARGE SCALE GENOMIC DNA]</scope>
    <source>
        <strain evidence="9">DSM 12489</strain>
    </source>
</reference>
<dbReference type="EMBL" id="FNOJ01000009">
    <property type="protein sequence ID" value="SDW59613.1"/>
    <property type="molecule type" value="Genomic_DNA"/>
</dbReference>
<accession>A0A1H2UU08</accession>
<organism evidence="9 10">
    <name type="scientific">Alicyclobacillus hesperidum</name>
    <dbReference type="NCBI Taxonomy" id="89784"/>
    <lineage>
        <taxon>Bacteria</taxon>
        <taxon>Bacillati</taxon>
        <taxon>Bacillota</taxon>
        <taxon>Bacilli</taxon>
        <taxon>Bacillales</taxon>
        <taxon>Alicyclobacillaceae</taxon>
        <taxon>Alicyclobacillus</taxon>
    </lineage>
</organism>
<keyword evidence="3 5" id="KW-0698">rRNA processing</keyword>
<dbReference type="GO" id="GO:0006364">
    <property type="term" value="P:rRNA processing"/>
    <property type="evidence" value="ECO:0007669"/>
    <property type="project" value="UniProtKB-UniRule"/>
</dbReference>
<dbReference type="AlphaFoldDB" id="A0A1H2UU08"/>
<dbReference type="SUPFAM" id="SSF50346">
    <property type="entry name" value="PRC-barrel domain"/>
    <property type="match status" value="1"/>
</dbReference>
<dbReference type="GO" id="GO:0005737">
    <property type="term" value="C:cytoplasm"/>
    <property type="evidence" value="ECO:0007669"/>
    <property type="project" value="UniProtKB-SubCell"/>
</dbReference>
<comment type="function">
    <text evidence="5">An accessory protein needed during the final step in the assembly of 30S ribosomal subunit, possibly for assembly of the head region. Essential for efficient processing of 16S rRNA. May be needed both before and after RbfA during the maturation of 16S rRNA. It has affinity for free ribosomal 30S subunits but not for 70S ribosomes.</text>
</comment>
<protein>
    <recommendedName>
        <fullName evidence="5">Ribosome maturation factor RimM</fullName>
    </recommendedName>
</protein>
<dbReference type="InterPro" id="IPR009000">
    <property type="entry name" value="Transl_B-barrel_sf"/>
</dbReference>
<gene>
    <name evidence="5 8" type="primary">rimM</name>
    <name evidence="8" type="ORF">Heshes_23260</name>
    <name evidence="9" type="ORF">SAMN04489725_1092</name>
</gene>
<dbReference type="STRING" id="89784.SAMN04489725_1092"/>
<dbReference type="Pfam" id="PF05239">
    <property type="entry name" value="PRC"/>
    <property type="match status" value="1"/>
</dbReference>
<reference evidence="10" key="2">
    <citation type="submission" date="2016-10" db="EMBL/GenBank/DDBJ databases">
        <authorList>
            <person name="Varghese N."/>
        </authorList>
    </citation>
    <scope>NUCLEOTIDE SEQUENCE [LARGE SCALE GENOMIC DNA]</scope>
    <source>
        <strain evidence="10">DSM 12489</strain>
    </source>
</reference>
<keyword evidence="2 5" id="KW-0690">Ribosome biogenesis</keyword>
<proteinExistence type="inferred from homology"/>
<dbReference type="PANTHER" id="PTHR33692:SF1">
    <property type="entry name" value="RIBOSOME MATURATION FACTOR RIMM"/>
    <property type="match status" value="1"/>
</dbReference>
<dbReference type="GO" id="GO:0043022">
    <property type="term" value="F:ribosome binding"/>
    <property type="evidence" value="ECO:0007669"/>
    <property type="project" value="InterPro"/>
</dbReference>
<feature type="domain" description="RimM N-terminal" evidence="6">
    <location>
        <begin position="7"/>
        <end position="91"/>
    </location>
</feature>
<dbReference type="GO" id="GO:0042274">
    <property type="term" value="P:ribosomal small subunit biogenesis"/>
    <property type="evidence" value="ECO:0007669"/>
    <property type="project" value="UniProtKB-UniRule"/>
</dbReference>
<evidence type="ECO:0000259" key="6">
    <source>
        <dbReference type="Pfam" id="PF01782"/>
    </source>
</evidence>
<evidence type="ECO:0000313" key="10">
    <source>
        <dbReference type="Proteomes" id="UP000182589"/>
    </source>
</evidence>
<evidence type="ECO:0000256" key="5">
    <source>
        <dbReference type="HAMAP-Rule" id="MF_00014"/>
    </source>
</evidence>
<evidence type="ECO:0000313" key="8">
    <source>
        <dbReference type="EMBL" id="GLV14642.1"/>
    </source>
</evidence>
<dbReference type="InterPro" id="IPR002676">
    <property type="entry name" value="RimM_N"/>
</dbReference>
<evidence type="ECO:0000256" key="2">
    <source>
        <dbReference type="ARBA" id="ARBA00022517"/>
    </source>
</evidence>
<sequence length="180" mass="20190">MTTYYTVGVMTKPHGLRGEMRVYPRTDFAEERFAPGSRLFVRPEGGTPITEVEVRSGRKHQNMWIVGFKGLNSIHDVEHWRGLELCVSEEQLLPLPEGTYYIHQLVGLDVWTDEGERLGTLVEVLTPGANDVYVIRRPQRQPDVLLPAIPDCILAVDLVAKKMTVHLLPGLLDDDSESGG</sequence>
<comment type="similarity">
    <text evidence="5">Belongs to the RimM family.</text>
</comment>
<comment type="subcellular location">
    <subcellularLocation>
        <location evidence="5">Cytoplasm</location>
    </subcellularLocation>
</comment>
<evidence type="ECO:0000313" key="9">
    <source>
        <dbReference type="EMBL" id="SDW59613.1"/>
    </source>
</evidence>
<evidence type="ECO:0000256" key="1">
    <source>
        <dbReference type="ARBA" id="ARBA00022490"/>
    </source>
</evidence>
<dbReference type="Gene3D" id="2.40.30.60">
    <property type="entry name" value="RimM"/>
    <property type="match status" value="1"/>
</dbReference>
<keyword evidence="1 5" id="KW-0963">Cytoplasm</keyword>
<dbReference type="InterPro" id="IPR011033">
    <property type="entry name" value="PRC_barrel-like_sf"/>
</dbReference>
<dbReference type="Proteomes" id="UP001157137">
    <property type="component" value="Unassembled WGS sequence"/>
</dbReference>
<keyword evidence="4 5" id="KW-0143">Chaperone</keyword>
<dbReference type="PANTHER" id="PTHR33692">
    <property type="entry name" value="RIBOSOME MATURATION FACTOR RIMM"/>
    <property type="match status" value="1"/>
</dbReference>
<comment type="domain">
    <text evidence="5">The PRC barrel domain binds ribosomal protein uS19.</text>
</comment>
<evidence type="ECO:0000259" key="7">
    <source>
        <dbReference type="Pfam" id="PF05239"/>
    </source>
</evidence>
<dbReference type="InterPro" id="IPR036976">
    <property type="entry name" value="RimM_N_sf"/>
</dbReference>
<dbReference type="HAMAP" id="MF_00014">
    <property type="entry name" value="Ribosome_mat_RimM"/>
    <property type="match status" value="1"/>
</dbReference>